<dbReference type="EMBL" id="BAABDM010000001">
    <property type="protein sequence ID" value="GAA4085553.1"/>
    <property type="molecule type" value="Genomic_DNA"/>
</dbReference>
<dbReference type="Proteomes" id="UP001500392">
    <property type="component" value="Unassembled WGS sequence"/>
</dbReference>
<dbReference type="RefSeq" id="WP_344932241.1">
    <property type="nucleotide sequence ID" value="NZ_BAABDM010000001.1"/>
</dbReference>
<reference evidence="3" key="1">
    <citation type="journal article" date="2019" name="Int. J. Syst. Evol. Microbiol.">
        <title>The Global Catalogue of Microorganisms (GCM) 10K type strain sequencing project: providing services to taxonomists for standard genome sequencing and annotation.</title>
        <authorList>
            <consortium name="The Broad Institute Genomics Platform"/>
            <consortium name="The Broad Institute Genome Sequencing Center for Infectious Disease"/>
            <person name="Wu L."/>
            <person name="Ma J."/>
        </authorList>
    </citation>
    <scope>NUCLEOTIDE SEQUENCE [LARGE SCALE GENOMIC DNA]</scope>
    <source>
        <strain evidence="3">JCM 17304</strain>
    </source>
</reference>
<evidence type="ECO:0000313" key="3">
    <source>
        <dbReference type="Proteomes" id="UP001500392"/>
    </source>
</evidence>
<dbReference type="InterPro" id="IPR027396">
    <property type="entry name" value="DsrEFH-like"/>
</dbReference>
<accession>A0ABP7WBQ8</accession>
<dbReference type="NCBIfam" id="NF001238">
    <property type="entry name" value="PRK00211.1"/>
    <property type="match status" value="1"/>
</dbReference>
<evidence type="ECO:0000313" key="2">
    <source>
        <dbReference type="EMBL" id="GAA4085553.1"/>
    </source>
</evidence>
<name>A0ABP7WBQ8_9GAMM</name>
<gene>
    <name evidence="2" type="primary">tusC</name>
    <name evidence="2" type="ORF">GCM10022414_05410</name>
</gene>
<proteinExistence type="inferred from homology"/>
<dbReference type="Gene3D" id="3.40.1260.10">
    <property type="entry name" value="DsrEFH-like"/>
    <property type="match status" value="1"/>
</dbReference>
<comment type="caution">
    <text evidence="2">The sequence shown here is derived from an EMBL/GenBank/DDBJ whole genome shotgun (WGS) entry which is preliminary data.</text>
</comment>
<evidence type="ECO:0000256" key="1">
    <source>
        <dbReference type="ARBA" id="ARBA00005996"/>
    </source>
</evidence>
<dbReference type="Pfam" id="PF02635">
    <property type="entry name" value="DsrE"/>
    <property type="match status" value="1"/>
</dbReference>
<sequence>MKFLYLFTQASYGQSIAREALDMALATAAFDQQVGLVFAQDAIYQLLSEQNRGNTEKKPHIGVINALPLYEVEDLYFISEDCSSRNISPAMLVPHAKALSSTQLADLLRSADRIQSF</sequence>
<dbReference type="SUPFAM" id="SSF75169">
    <property type="entry name" value="DsrEFH-like"/>
    <property type="match status" value="1"/>
</dbReference>
<dbReference type="InterPro" id="IPR003787">
    <property type="entry name" value="Sulphur_relay_DsrE/F-like"/>
</dbReference>
<dbReference type="PANTHER" id="PTHR38780:SF1">
    <property type="entry name" value="PROTEIN TUSC"/>
    <property type="match status" value="1"/>
</dbReference>
<dbReference type="InterPro" id="IPR017462">
    <property type="entry name" value="Sulphur_relay_TusC/DsrF"/>
</dbReference>
<organism evidence="2 3">
    <name type="scientific">Zhongshania borealis</name>
    <dbReference type="NCBI Taxonomy" id="889488"/>
    <lineage>
        <taxon>Bacteria</taxon>
        <taxon>Pseudomonadati</taxon>
        <taxon>Pseudomonadota</taxon>
        <taxon>Gammaproteobacteria</taxon>
        <taxon>Cellvibrionales</taxon>
        <taxon>Spongiibacteraceae</taxon>
        <taxon>Zhongshania</taxon>
    </lineage>
</organism>
<comment type="similarity">
    <text evidence="1">Belongs to the DsrF/TusC family.</text>
</comment>
<protein>
    <submittedName>
        <fullName evidence="2">Sulfurtransferase complex subunit TusC</fullName>
    </submittedName>
</protein>
<keyword evidence="3" id="KW-1185">Reference proteome</keyword>
<dbReference type="PANTHER" id="PTHR38780">
    <property type="entry name" value="PROTEIN TUSC"/>
    <property type="match status" value="1"/>
</dbReference>